<feature type="binding site" evidence="1">
    <location>
        <position position="73"/>
    </location>
    <ligand>
        <name>Mg(2+)</name>
        <dbReference type="ChEBI" id="CHEBI:18420"/>
        <label>4</label>
    </ligand>
</feature>
<feature type="domain" description="PurM-like N-terminal" evidence="2">
    <location>
        <begin position="26"/>
        <end position="138"/>
    </location>
</feature>
<evidence type="ECO:0000259" key="2">
    <source>
        <dbReference type="Pfam" id="PF00586"/>
    </source>
</evidence>
<dbReference type="Pfam" id="PF02769">
    <property type="entry name" value="AIRS_C"/>
    <property type="match status" value="1"/>
</dbReference>
<name>A0ABV5AF11_9BACL</name>
<feature type="binding site" evidence="1">
    <location>
        <position position="121"/>
    </location>
    <ligand>
        <name>Mg(2+)</name>
        <dbReference type="ChEBI" id="CHEBI:18420"/>
        <label>1</label>
    </ligand>
</feature>
<comment type="function">
    <text evidence="1">Catalyzes the ATP-dependent phosphorylation of thiamine-monophosphate (TMP) to form thiamine-pyrophosphate (TPP), the active form of vitamin B1.</text>
</comment>
<feature type="binding site" evidence="1">
    <location>
        <position position="44"/>
    </location>
    <ligand>
        <name>Mg(2+)</name>
        <dbReference type="ChEBI" id="CHEBI:18420"/>
        <label>2</label>
    </ligand>
</feature>
<dbReference type="Gene3D" id="3.90.650.10">
    <property type="entry name" value="PurM-like C-terminal domain"/>
    <property type="match status" value="1"/>
</dbReference>
<dbReference type="Proteomes" id="UP001579974">
    <property type="component" value="Unassembled WGS sequence"/>
</dbReference>
<feature type="binding site" evidence="1">
    <location>
        <position position="320"/>
    </location>
    <ligand>
        <name>substrate</name>
    </ligand>
</feature>
<dbReference type="EC" id="2.7.4.16" evidence="1"/>
<dbReference type="CDD" id="cd02194">
    <property type="entry name" value="ThiL"/>
    <property type="match status" value="1"/>
</dbReference>
<keyword evidence="1" id="KW-0067">ATP-binding</keyword>
<dbReference type="PANTHER" id="PTHR30270">
    <property type="entry name" value="THIAMINE-MONOPHOSPHATE KINASE"/>
    <property type="match status" value="1"/>
</dbReference>
<gene>
    <name evidence="1 4" type="primary">thiL</name>
    <name evidence="4" type="ORF">KKP3000_004335</name>
</gene>
<proteinExistence type="inferred from homology"/>
<comment type="miscellaneous">
    <text evidence="1">Reaction mechanism of ThiL seems to utilize a direct, inline transfer of the gamma-phosphate of ATP to TMP rather than a phosphorylated enzyme intermediate.</text>
</comment>
<dbReference type="GO" id="GO:0009030">
    <property type="term" value="F:thiamine-phosphate kinase activity"/>
    <property type="evidence" value="ECO:0007669"/>
    <property type="project" value="UniProtKB-EC"/>
</dbReference>
<dbReference type="InterPro" id="IPR010918">
    <property type="entry name" value="PurM-like_C_dom"/>
</dbReference>
<sequence length="333" mass="35073">MDEFGLIAALAKRLPKPGNDVLLGIGDDAAVVRTSTAPFVVTTDTMVEGVHFLPTTITDYNLGYKALAVSVSDVAAMGGRPKYAVVSLAIPSAWGEARLEQVYDGLRENTERFGCDVVGGDVVSTSGPLVITTTVIGEAENPIPRSGAKPGDILFVTGSLGGSSAGLQVMQEVTSASGIAQARLVERHQRPEPRVGIGTLCARFGVHALNDVSDGLASELHEISVASGVRCVVEADQVPVMPEVKELARGLHRDPLDYALYGGEDFELVGAASNRAFASLLAAASAMQVPVTRIGRCDDGDGVVMHRANGHLEVLEPKGYNHFKRVDTRSGRE</sequence>
<dbReference type="Gene3D" id="3.30.1330.10">
    <property type="entry name" value="PurM-like, N-terminal domain"/>
    <property type="match status" value="1"/>
</dbReference>
<feature type="binding site" evidence="1">
    <location>
        <position position="51"/>
    </location>
    <ligand>
        <name>substrate</name>
    </ligand>
</feature>
<feature type="binding site" evidence="1">
    <location>
        <position position="28"/>
    </location>
    <ligand>
        <name>Mg(2+)</name>
        <dbReference type="ChEBI" id="CHEBI:18420"/>
        <label>4</label>
    </ligand>
</feature>
<feature type="binding site" evidence="1">
    <location>
        <begin position="120"/>
        <end position="121"/>
    </location>
    <ligand>
        <name>ATP</name>
        <dbReference type="ChEBI" id="CHEBI:30616"/>
    </ligand>
</feature>
<dbReference type="InterPro" id="IPR036676">
    <property type="entry name" value="PurM-like_C_sf"/>
</dbReference>
<dbReference type="SUPFAM" id="SSF55326">
    <property type="entry name" value="PurM N-terminal domain-like"/>
    <property type="match status" value="1"/>
</dbReference>
<keyword evidence="1" id="KW-0479">Metal-binding</keyword>
<evidence type="ECO:0000256" key="1">
    <source>
        <dbReference type="HAMAP-Rule" id="MF_02128"/>
    </source>
</evidence>
<reference evidence="4 5" key="1">
    <citation type="journal article" date="2024" name="Int. J. Mol. Sci.">
        <title>Exploration of Alicyclobacillus spp. Genome in Search of Antibiotic Resistance.</title>
        <authorList>
            <person name="Bucka-Kolendo J."/>
            <person name="Kiousi D.E."/>
            <person name="Dekowska A."/>
            <person name="Mikolajczuk-Szczyrba A."/>
            <person name="Karadedos D.M."/>
            <person name="Michael P."/>
            <person name="Galanis A."/>
            <person name="Sokolowska B."/>
        </authorList>
    </citation>
    <scope>NUCLEOTIDE SEQUENCE [LARGE SCALE GENOMIC DNA]</scope>
    <source>
        <strain evidence="4 5">KKP 3000</strain>
    </source>
</reference>
<dbReference type="InterPro" id="IPR006283">
    <property type="entry name" value="ThiL-like"/>
</dbReference>
<feature type="binding site" evidence="1">
    <location>
        <position position="103"/>
    </location>
    <ligand>
        <name>ATP</name>
        <dbReference type="ChEBI" id="CHEBI:30616"/>
    </ligand>
</feature>
<dbReference type="EMBL" id="JBDXSU010000007">
    <property type="protein sequence ID" value="MFB5190849.1"/>
    <property type="molecule type" value="Genomic_DNA"/>
</dbReference>
<dbReference type="InterPro" id="IPR036921">
    <property type="entry name" value="PurM-like_N_sf"/>
</dbReference>
<feature type="binding site" evidence="1">
    <location>
        <position position="73"/>
    </location>
    <ligand>
        <name>Mg(2+)</name>
        <dbReference type="ChEBI" id="CHEBI:18420"/>
        <label>2</label>
    </ligand>
</feature>
<protein>
    <recommendedName>
        <fullName evidence="1">Thiamine-monophosphate kinase</fullName>
        <shortName evidence="1">TMP kinase</shortName>
        <shortName evidence="1">Thiamine-phosphate kinase</shortName>
        <ecNumber evidence="1">2.7.4.16</ecNumber>
    </recommendedName>
</protein>
<comment type="similarity">
    <text evidence="1">Belongs to the thiamine-monophosphate kinase family.</text>
</comment>
<keyword evidence="1" id="KW-0784">Thiamine biosynthesis</keyword>
<feature type="binding site" evidence="1">
    <location>
        <position position="73"/>
    </location>
    <ligand>
        <name>Mg(2+)</name>
        <dbReference type="ChEBI" id="CHEBI:18420"/>
        <label>3</label>
    </ligand>
</feature>
<evidence type="ECO:0000259" key="3">
    <source>
        <dbReference type="Pfam" id="PF02769"/>
    </source>
</evidence>
<evidence type="ECO:0000313" key="4">
    <source>
        <dbReference type="EMBL" id="MFB5190849.1"/>
    </source>
</evidence>
<dbReference type="InterPro" id="IPR016188">
    <property type="entry name" value="PurM-like_N"/>
</dbReference>
<dbReference type="PIRSF" id="PIRSF005303">
    <property type="entry name" value="Thiam_monoph_kin"/>
    <property type="match status" value="1"/>
</dbReference>
<dbReference type="Pfam" id="PF00586">
    <property type="entry name" value="AIRS"/>
    <property type="match status" value="1"/>
</dbReference>
<evidence type="ECO:0000313" key="5">
    <source>
        <dbReference type="Proteomes" id="UP001579974"/>
    </source>
</evidence>
<keyword evidence="1" id="KW-0460">Magnesium</keyword>
<feature type="binding site" evidence="1">
    <location>
        <position position="211"/>
    </location>
    <ligand>
        <name>Mg(2+)</name>
        <dbReference type="ChEBI" id="CHEBI:18420"/>
        <label>3</label>
    </ligand>
</feature>
<dbReference type="NCBIfam" id="TIGR01379">
    <property type="entry name" value="thiL"/>
    <property type="match status" value="1"/>
</dbReference>
<feature type="binding site" evidence="1">
    <location>
        <position position="214"/>
    </location>
    <ligand>
        <name>Mg(2+)</name>
        <dbReference type="ChEBI" id="CHEBI:18420"/>
        <label>5</label>
    </ligand>
</feature>
<dbReference type="HAMAP" id="MF_02128">
    <property type="entry name" value="TMP_kinase"/>
    <property type="match status" value="1"/>
</dbReference>
<organism evidence="4 5">
    <name type="scientific">Alicyclobacillus fastidiosus</name>
    <dbReference type="NCBI Taxonomy" id="392011"/>
    <lineage>
        <taxon>Bacteria</taxon>
        <taxon>Bacillati</taxon>
        <taxon>Bacillota</taxon>
        <taxon>Bacilli</taxon>
        <taxon>Bacillales</taxon>
        <taxon>Alicyclobacillaceae</taxon>
        <taxon>Alicyclobacillus</taxon>
    </lineage>
</organism>
<accession>A0ABV5AF11</accession>
<keyword evidence="1" id="KW-0547">Nucleotide-binding</keyword>
<comment type="pathway">
    <text evidence="1">Cofactor biosynthesis; thiamine diphosphate biosynthesis; thiamine diphosphate from thiamine phosphate: step 1/1.</text>
</comment>
<dbReference type="RefSeq" id="WP_275474387.1">
    <property type="nucleotide sequence ID" value="NZ_CP162940.1"/>
</dbReference>
<comment type="caution">
    <text evidence="4">The sequence shown here is derived from an EMBL/GenBank/DDBJ whole genome shotgun (WGS) entry which is preliminary data.</text>
</comment>
<feature type="binding site" evidence="1">
    <location>
        <position position="28"/>
    </location>
    <ligand>
        <name>Mg(2+)</name>
        <dbReference type="ChEBI" id="CHEBI:18420"/>
        <label>3</label>
    </ligand>
</feature>
<feature type="binding site" evidence="1">
    <location>
        <position position="43"/>
    </location>
    <ligand>
        <name>Mg(2+)</name>
        <dbReference type="ChEBI" id="CHEBI:18420"/>
        <label>1</label>
    </ligand>
</feature>
<keyword evidence="1 4" id="KW-0418">Kinase</keyword>
<dbReference type="SUPFAM" id="SSF56042">
    <property type="entry name" value="PurM C-terminal domain-like"/>
    <property type="match status" value="1"/>
</dbReference>
<dbReference type="PANTHER" id="PTHR30270:SF0">
    <property type="entry name" value="THIAMINE-MONOPHOSPHATE KINASE"/>
    <property type="match status" value="1"/>
</dbReference>
<keyword evidence="5" id="KW-1185">Reference proteome</keyword>
<feature type="binding site" evidence="1">
    <location>
        <position position="213"/>
    </location>
    <ligand>
        <name>ATP</name>
        <dbReference type="ChEBI" id="CHEBI:30616"/>
    </ligand>
</feature>
<feature type="binding site" evidence="1">
    <location>
        <position position="145"/>
    </location>
    <ligand>
        <name>ATP</name>
        <dbReference type="ChEBI" id="CHEBI:30616"/>
    </ligand>
</feature>
<feature type="binding site" evidence="1">
    <location>
        <position position="42"/>
    </location>
    <ligand>
        <name>Mg(2+)</name>
        <dbReference type="ChEBI" id="CHEBI:18420"/>
        <label>4</label>
    </ligand>
</feature>
<feature type="domain" description="PurM-like C-terminal" evidence="3">
    <location>
        <begin position="149"/>
        <end position="304"/>
    </location>
</feature>
<keyword evidence="1 4" id="KW-0808">Transferase</keyword>
<comment type="catalytic activity">
    <reaction evidence="1">
        <text>thiamine phosphate + ATP = thiamine diphosphate + ADP</text>
        <dbReference type="Rhea" id="RHEA:15913"/>
        <dbReference type="ChEBI" id="CHEBI:30616"/>
        <dbReference type="ChEBI" id="CHEBI:37575"/>
        <dbReference type="ChEBI" id="CHEBI:58937"/>
        <dbReference type="ChEBI" id="CHEBI:456216"/>
        <dbReference type="EC" id="2.7.4.16"/>
    </reaction>
</comment>
<feature type="binding site" evidence="1">
    <location>
        <position position="44"/>
    </location>
    <ligand>
        <name>Mg(2+)</name>
        <dbReference type="ChEBI" id="CHEBI:18420"/>
        <label>1</label>
    </ligand>
</feature>
<feature type="binding site" evidence="1">
    <location>
        <position position="264"/>
    </location>
    <ligand>
        <name>substrate</name>
    </ligand>
</feature>